<dbReference type="PANTHER" id="PTHR14187">
    <property type="entry name" value="ALPHA KINASE/ELONGATION FACTOR 2 KINASE"/>
    <property type="match status" value="1"/>
</dbReference>
<gene>
    <name evidence="1" type="ORF">ACJMK2_025566</name>
</gene>
<comment type="caution">
    <text evidence="1">The sequence shown here is derived from an EMBL/GenBank/DDBJ whole genome shotgun (WGS) entry which is preliminary data.</text>
</comment>
<sequence length="181" mass="20256">MVIKYLKDDLLKQCATGGDGIVRPSDIMWVLTVPAIWNDSAKQFMREAALQAGLSTTKLKLALEPETESLFCRHLPIDIMIGGIDISKMKAGSKYMVIDAGGWTVDITVHQVIEGGRLKEIHKASGSAWGGTKVDEAYRQFLISIVGNPVFQTFVNKHMDDYLDITREFEIKKRKQEPLTD</sequence>
<proteinExistence type="predicted"/>
<evidence type="ECO:0000313" key="1">
    <source>
        <dbReference type="EMBL" id="KAL3885513.1"/>
    </source>
</evidence>
<dbReference type="Proteomes" id="UP001634394">
    <property type="component" value="Unassembled WGS sequence"/>
</dbReference>
<dbReference type="AlphaFoldDB" id="A0ABD3XJB0"/>
<dbReference type="EMBL" id="JBJQND010000002">
    <property type="protein sequence ID" value="KAL3885513.1"/>
    <property type="molecule type" value="Genomic_DNA"/>
</dbReference>
<accession>A0ABD3XJB0</accession>
<evidence type="ECO:0000313" key="2">
    <source>
        <dbReference type="Proteomes" id="UP001634394"/>
    </source>
</evidence>
<protein>
    <submittedName>
        <fullName evidence="1">Uncharacterized protein</fullName>
    </submittedName>
</protein>
<name>A0ABD3XJB0_SINWO</name>
<reference evidence="1 2" key="1">
    <citation type="submission" date="2024-11" db="EMBL/GenBank/DDBJ databases">
        <title>Chromosome-level genome assembly of the freshwater bivalve Anodonta woodiana.</title>
        <authorList>
            <person name="Chen X."/>
        </authorList>
    </citation>
    <scope>NUCLEOTIDE SEQUENCE [LARGE SCALE GENOMIC DNA]</scope>
    <source>
        <strain evidence="1">MN2024</strain>
        <tissue evidence="1">Gills</tissue>
    </source>
</reference>
<keyword evidence="2" id="KW-1185">Reference proteome</keyword>
<dbReference type="PANTHER" id="PTHR14187:SF5">
    <property type="entry name" value="HEAT SHOCK 70 KDA PROTEIN 12A"/>
    <property type="match status" value="1"/>
</dbReference>
<dbReference type="Gene3D" id="3.90.640.10">
    <property type="entry name" value="Actin, Chain A, domain 4"/>
    <property type="match status" value="1"/>
</dbReference>
<organism evidence="1 2">
    <name type="scientific">Sinanodonta woodiana</name>
    <name type="common">Chinese pond mussel</name>
    <name type="synonym">Anodonta woodiana</name>
    <dbReference type="NCBI Taxonomy" id="1069815"/>
    <lineage>
        <taxon>Eukaryota</taxon>
        <taxon>Metazoa</taxon>
        <taxon>Spiralia</taxon>
        <taxon>Lophotrochozoa</taxon>
        <taxon>Mollusca</taxon>
        <taxon>Bivalvia</taxon>
        <taxon>Autobranchia</taxon>
        <taxon>Heteroconchia</taxon>
        <taxon>Palaeoheterodonta</taxon>
        <taxon>Unionida</taxon>
        <taxon>Unionoidea</taxon>
        <taxon>Unionidae</taxon>
        <taxon>Unioninae</taxon>
        <taxon>Sinanodonta</taxon>
    </lineage>
</organism>
<dbReference type="InterPro" id="IPR043129">
    <property type="entry name" value="ATPase_NBD"/>
</dbReference>
<dbReference type="Gene3D" id="3.30.420.40">
    <property type="match status" value="2"/>
</dbReference>
<dbReference type="SUPFAM" id="SSF53067">
    <property type="entry name" value="Actin-like ATPase domain"/>
    <property type="match status" value="2"/>
</dbReference>